<dbReference type="InterPro" id="IPR050879">
    <property type="entry name" value="Acyltransferase_3"/>
</dbReference>
<keyword evidence="1" id="KW-1133">Transmembrane helix</keyword>
<organism evidence="4 5">
    <name type="scientific">Glutamicibacter soli</name>
    <dbReference type="NCBI Taxonomy" id="453836"/>
    <lineage>
        <taxon>Bacteria</taxon>
        <taxon>Bacillati</taxon>
        <taxon>Actinomycetota</taxon>
        <taxon>Actinomycetes</taxon>
        <taxon>Micrococcales</taxon>
        <taxon>Micrococcaceae</taxon>
        <taxon>Glutamicibacter</taxon>
    </lineage>
</organism>
<evidence type="ECO:0000256" key="1">
    <source>
        <dbReference type="SAM" id="Phobius"/>
    </source>
</evidence>
<protein>
    <recommendedName>
        <fullName evidence="6">Acyltransferase</fullName>
    </recommendedName>
</protein>
<keyword evidence="5" id="KW-1185">Reference proteome</keyword>
<keyword evidence="1" id="KW-0472">Membrane</keyword>
<feature type="transmembrane region" description="Helical" evidence="1">
    <location>
        <begin position="89"/>
        <end position="108"/>
    </location>
</feature>
<dbReference type="InterPro" id="IPR043968">
    <property type="entry name" value="SGNH"/>
</dbReference>
<evidence type="ECO:0000259" key="3">
    <source>
        <dbReference type="Pfam" id="PF19040"/>
    </source>
</evidence>
<evidence type="ECO:0000313" key="5">
    <source>
        <dbReference type="Proteomes" id="UP000252167"/>
    </source>
</evidence>
<evidence type="ECO:0000259" key="2">
    <source>
        <dbReference type="Pfam" id="PF01757"/>
    </source>
</evidence>
<dbReference type="Pfam" id="PF19040">
    <property type="entry name" value="SGNH"/>
    <property type="match status" value="1"/>
</dbReference>
<feature type="transmembrane region" description="Helical" evidence="1">
    <location>
        <begin position="378"/>
        <end position="396"/>
    </location>
</feature>
<feature type="transmembrane region" description="Helical" evidence="1">
    <location>
        <begin position="156"/>
        <end position="175"/>
    </location>
</feature>
<dbReference type="GO" id="GO:0009103">
    <property type="term" value="P:lipopolysaccharide biosynthetic process"/>
    <property type="evidence" value="ECO:0007669"/>
    <property type="project" value="TreeGrafter"/>
</dbReference>
<proteinExistence type="predicted"/>
<evidence type="ECO:0008006" key="6">
    <source>
        <dbReference type="Google" id="ProtNLM"/>
    </source>
</evidence>
<evidence type="ECO:0000313" key="4">
    <source>
        <dbReference type="EMBL" id="RBL99583.1"/>
    </source>
</evidence>
<feature type="transmembrane region" description="Helical" evidence="1">
    <location>
        <begin position="337"/>
        <end position="357"/>
    </location>
</feature>
<sequence length="777" mass="85366">MRQRLCFLLYYSEAAQKACVDRMTGDVSGDACAVRNATMHLMRLTAVELGTAVQKATGIRLPVTSTQDHGTPKPRTTSKQGAKTLSFRLDIQGLRAIAVGAVVLYHFWPNRLPGGFIGVDMFFVISGFLITSHLISKPPTGLRDVAQFWMRRVKRLLPASFLVILLSVLGVWLFAPETLWRDWGLQALAATFYFQNWYLALNKVDYLAEADAPSPFQHFWSLAVEEQFYFVWPVLLGLVIAAAAYLGKSRKKALLAVLGAVFFLGLGYSIYATWSNSGLAYFSTFTRVWEFAAGGLVAALGASVYKAKSDTTSLVGAWAGIAAIGVSLLFFTGEMPFPGYIALIPVLGTALLILSHSTHRYSPNRLLSVRPMQFIGDNSYAIYLWHWPMMVLLPFALENFYWYQKIGVLVLTLLLAVSTQKLVEVRFRKFIDASPKLSAPRFLLAGSLVLTLIAGGFYQYSGVQLDRSTDINRAVAQVTKEVGKSCLGANSLSESCDEPQDDSTSFNSLAPQPVAAKSDKPFLYAEDCFASQETGFSERPVCHYGDGKTQLALVGNSHAGQWMPAVQNMADEHDWSVDTYVVNRCAVMGLPQEFDAQSSTEGCEELGGWVTEQIEEEDYDLVISSNRQSVPIAGYDLEESTAPATEAYEKLLGKWADSGADIAVIRDTPWPGETLDNVPDCVAENPSDPGECSGAADEWIPEDPQADAVEALDNPKVVSLDMNDQLCREDRCYSVVGGLVAYWDHSHLSETYAASLSGTLSQRMKDELDSDELFPAS</sequence>
<gene>
    <name evidence="4" type="ORF">C1H84_14235</name>
</gene>
<dbReference type="PANTHER" id="PTHR23028:SF53">
    <property type="entry name" value="ACYL_TRANSF_3 DOMAIN-CONTAINING PROTEIN"/>
    <property type="match status" value="1"/>
</dbReference>
<reference evidence="4 5" key="1">
    <citation type="submission" date="2018-01" db="EMBL/GenBank/DDBJ databases">
        <title>Glutamicibacter soli strain NHPC-3 Whole genome sequence and assembly.</title>
        <authorList>
            <person name="Choudhury P."/>
            <person name="Gupta D."/>
            <person name="Sengupta K."/>
            <person name="Jawed A."/>
            <person name="Sultana N."/>
            <person name="Saha P."/>
        </authorList>
    </citation>
    <scope>NUCLEOTIDE SEQUENCE [LARGE SCALE GENOMIC DNA]</scope>
    <source>
        <strain evidence="4 5">NHPC-3</strain>
    </source>
</reference>
<name>A0A365YC53_9MICC</name>
<dbReference type="Proteomes" id="UP000252167">
    <property type="component" value="Unassembled WGS sequence"/>
</dbReference>
<dbReference type="Pfam" id="PF01757">
    <property type="entry name" value="Acyl_transf_3"/>
    <property type="match status" value="1"/>
</dbReference>
<dbReference type="PANTHER" id="PTHR23028">
    <property type="entry name" value="ACETYLTRANSFERASE"/>
    <property type="match status" value="1"/>
</dbReference>
<keyword evidence="1" id="KW-0812">Transmembrane</keyword>
<feature type="transmembrane region" description="Helical" evidence="1">
    <location>
        <begin position="228"/>
        <end position="246"/>
    </location>
</feature>
<feature type="transmembrane region" description="Helical" evidence="1">
    <location>
        <begin position="286"/>
        <end position="305"/>
    </location>
</feature>
<feature type="domain" description="SGNH" evidence="3">
    <location>
        <begin position="533"/>
        <end position="757"/>
    </location>
</feature>
<dbReference type="InterPro" id="IPR002656">
    <property type="entry name" value="Acyl_transf_3_dom"/>
</dbReference>
<feature type="transmembrane region" description="Helical" evidence="1">
    <location>
        <begin position="442"/>
        <end position="460"/>
    </location>
</feature>
<accession>A0A365YC53</accession>
<dbReference type="EMBL" id="POAF01000007">
    <property type="protein sequence ID" value="RBL99583.1"/>
    <property type="molecule type" value="Genomic_DNA"/>
</dbReference>
<feature type="domain" description="Acyltransferase 3" evidence="2">
    <location>
        <begin position="90"/>
        <end position="417"/>
    </location>
</feature>
<comment type="caution">
    <text evidence="4">The sequence shown here is derived from an EMBL/GenBank/DDBJ whole genome shotgun (WGS) entry which is preliminary data.</text>
</comment>
<dbReference type="AlphaFoldDB" id="A0A365YC53"/>
<feature type="transmembrane region" description="Helical" evidence="1">
    <location>
        <begin position="114"/>
        <end position="135"/>
    </location>
</feature>
<feature type="transmembrane region" description="Helical" evidence="1">
    <location>
        <begin position="253"/>
        <end position="274"/>
    </location>
</feature>
<dbReference type="GO" id="GO:0016747">
    <property type="term" value="F:acyltransferase activity, transferring groups other than amino-acyl groups"/>
    <property type="evidence" value="ECO:0007669"/>
    <property type="project" value="InterPro"/>
</dbReference>
<feature type="transmembrane region" description="Helical" evidence="1">
    <location>
        <begin position="402"/>
        <end position="422"/>
    </location>
</feature>
<feature type="transmembrane region" description="Helical" evidence="1">
    <location>
        <begin position="312"/>
        <end position="331"/>
    </location>
</feature>
<dbReference type="GO" id="GO:0016020">
    <property type="term" value="C:membrane"/>
    <property type="evidence" value="ECO:0007669"/>
    <property type="project" value="TreeGrafter"/>
</dbReference>